<evidence type="ECO:0000313" key="3">
    <source>
        <dbReference type="Proteomes" id="UP001237642"/>
    </source>
</evidence>
<dbReference type="Proteomes" id="UP001237642">
    <property type="component" value="Unassembled WGS sequence"/>
</dbReference>
<dbReference type="Pfam" id="PF13966">
    <property type="entry name" value="zf-RVT"/>
    <property type="match status" value="1"/>
</dbReference>
<evidence type="ECO:0000313" key="2">
    <source>
        <dbReference type="EMBL" id="KAK1384247.1"/>
    </source>
</evidence>
<dbReference type="PANTHER" id="PTHR33116:SF84">
    <property type="entry name" value="RNA-DIRECTED DNA POLYMERASE"/>
    <property type="match status" value="1"/>
</dbReference>
<dbReference type="PANTHER" id="PTHR33116">
    <property type="entry name" value="REVERSE TRANSCRIPTASE ZINC-BINDING DOMAIN-CONTAINING PROTEIN-RELATED-RELATED"/>
    <property type="match status" value="1"/>
</dbReference>
<name>A0AAD8IE58_9APIA</name>
<accession>A0AAD8IE58</accession>
<sequence length="311" mass="36749">MACFNFSPFPCIEPFWTSKKPYSCPWCVGKLLKARDEVRNHILYKVGVESKFLLWHEPWLRSSPILTRYGPDIISIMESNYLAKICTIIRDGSWHPHPSNHMTAMGVRNEILGTRLFARDEILWDGHQSKWVTLSLIWNSIRRIGQAPPWVNAVWSEYSIPKNSFFFWLAIQNRLLTKDRMRRFGMQVNENCTLCGVSRENAAHLFTTCRFSRNIFEACPIDLLHNWQDYMLGRFFPSTVSKVQEQVAFLFIASAIYYVWQERNIRIHQDKKRSSAQIIFIIKREVRERLFSCSSFKRKVARDRSLLLLLF</sequence>
<feature type="domain" description="Reverse transcriptase zinc-binding" evidence="1">
    <location>
        <begin position="136"/>
        <end position="215"/>
    </location>
</feature>
<dbReference type="InterPro" id="IPR026960">
    <property type="entry name" value="RVT-Znf"/>
</dbReference>
<organism evidence="2 3">
    <name type="scientific">Heracleum sosnowskyi</name>
    <dbReference type="NCBI Taxonomy" id="360622"/>
    <lineage>
        <taxon>Eukaryota</taxon>
        <taxon>Viridiplantae</taxon>
        <taxon>Streptophyta</taxon>
        <taxon>Embryophyta</taxon>
        <taxon>Tracheophyta</taxon>
        <taxon>Spermatophyta</taxon>
        <taxon>Magnoliopsida</taxon>
        <taxon>eudicotyledons</taxon>
        <taxon>Gunneridae</taxon>
        <taxon>Pentapetalae</taxon>
        <taxon>asterids</taxon>
        <taxon>campanulids</taxon>
        <taxon>Apiales</taxon>
        <taxon>Apiaceae</taxon>
        <taxon>Apioideae</taxon>
        <taxon>apioid superclade</taxon>
        <taxon>Tordylieae</taxon>
        <taxon>Tordyliinae</taxon>
        <taxon>Heracleum</taxon>
    </lineage>
</organism>
<keyword evidence="3" id="KW-1185">Reference proteome</keyword>
<reference evidence="2" key="1">
    <citation type="submission" date="2023-02" db="EMBL/GenBank/DDBJ databases">
        <title>Genome of toxic invasive species Heracleum sosnowskyi carries increased number of genes despite the absence of recent whole-genome duplications.</title>
        <authorList>
            <person name="Schelkunov M."/>
            <person name="Shtratnikova V."/>
            <person name="Makarenko M."/>
            <person name="Klepikova A."/>
            <person name="Omelchenko D."/>
            <person name="Novikova G."/>
            <person name="Obukhova E."/>
            <person name="Bogdanov V."/>
            <person name="Penin A."/>
            <person name="Logacheva M."/>
        </authorList>
    </citation>
    <scope>NUCLEOTIDE SEQUENCE</scope>
    <source>
        <strain evidence="2">Hsosn_3</strain>
        <tissue evidence="2">Leaf</tissue>
    </source>
</reference>
<dbReference type="AlphaFoldDB" id="A0AAD8IE58"/>
<proteinExistence type="predicted"/>
<reference evidence="2" key="2">
    <citation type="submission" date="2023-05" db="EMBL/GenBank/DDBJ databases">
        <authorList>
            <person name="Schelkunov M.I."/>
        </authorList>
    </citation>
    <scope>NUCLEOTIDE SEQUENCE</scope>
    <source>
        <strain evidence="2">Hsosn_3</strain>
        <tissue evidence="2">Leaf</tissue>
    </source>
</reference>
<gene>
    <name evidence="2" type="ORF">POM88_021982</name>
</gene>
<comment type="caution">
    <text evidence="2">The sequence shown here is derived from an EMBL/GenBank/DDBJ whole genome shotgun (WGS) entry which is preliminary data.</text>
</comment>
<protein>
    <recommendedName>
        <fullName evidence="1">Reverse transcriptase zinc-binding domain-containing protein</fullName>
    </recommendedName>
</protein>
<evidence type="ECO:0000259" key="1">
    <source>
        <dbReference type="Pfam" id="PF13966"/>
    </source>
</evidence>
<dbReference type="EMBL" id="JAUIZM010000005">
    <property type="protein sequence ID" value="KAK1384247.1"/>
    <property type="molecule type" value="Genomic_DNA"/>
</dbReference>